<evidence type="ECO:0000313" key="8">
    <source>
        <dbReference type="EMBL" id="KAK1121563.1"/>
    </source>
</evidence>
<dbReference type="GO" id="GO:0046872">
    <property type="term" value="F:metal ion binding"/>
    <property type="evidence" value="ECO:0007669"/>
    <property type="project" value="UniProtKB-KW"/>
</dbReference>
<evidence type="ECO:0000256" key="5">
    <source>
        <dbReference type="ARBA" id="ARBA00023014"/>
    </source>
</evidence>
<evidence type="ECO:0000313" key="9">
    <source>
        <dbReference type="Proteomes" id="UP001177670"/>
    </source>
</evidence>
<evidence type="ECO:0000256" key="2">
    <source>
        <dbReference type="ARBA" id="ARBA00022723"/>
    </source>
</evidence>
<keyword evidence="2" id="KW-0479">Metal-binding</keyword>
<dbReference type="InterPro" id="IPR015324">
    <property type="entry name" value="Ribosomal_Rsm22-like"/>
</dbReference>
<keyword evidence="4" id="KW-0408">Iron</keyword>
<dbReference type="GO" id="GO:0003735">
    <property type="term" value="F:structural constituent of ribosome"/>
    <property type="evidence" value="ECO:0007669"/>
    <property type="project" value="TreeGrafter"/>
</dbReference>
<dbReference type="GO" id="GO:0008168">
    <property type="term" value="F:methyltransferase activity"/>
    <property type="evidence" value="ECO:0007669"/>
    <property type="project" value="InterPro"/>
</dbReference>
<dbReference type="GO" id="GO:0006412">
    <property type="term" value="P:translation"/>
    <property type="evidence" value="ECO:0007669"/>
    <property type="project" value="InterPro"/>
</dbReference>
<proteinExistence type="predicted"/>
<comment type="caution">
    <text evidence="8">The sequence shown here is derived from an EMBL/GenBank/DDBJ whole genome shotgun (WGS) entry which is preliminary data.</text>
</comment>
<dbReference type="InterPro" id="IPR029063">
    <property type="entry name" value="SAM-dependent_MTases_sf"/>
</dbReference>
<evidence type="ECO:0000256" key="1">
    <source>
        <dbReference type="ARBA" id="ARBA00004173"/>
    </source>
</evidence>
<reference evidence="8" key="1">
    <citation type="submission" date="2021-10" db="EMBL/GenBank/DDBJ databases">
        <title>Melipona bicolor Genome sequencing and assembly.</title>
        <authorList>
            <person name="Araujo N.S."/>
            <person name="Arias M.C."/>
        </authorList>
    </citation>
    <scope>NUCLEOTIDE SEQUENCE</scope>
    <source>
        <strain evidence="8">USP_2M_L1-L4_2017</strain>
        <tissue evidence="8">Whole body</tissue>
    </source>
</reference>
<evidence type="ECO:0000256" key="3">
    <source>
        <dbReference type="ARBA" id="ARBA00022946"/>
    </source>
</evidence>
<evidence type="ECO:0000256" key="6">
    <source>
        <dbReference type="ARBA" id="ARBA00023128"/>
    </source>
</evidence>
<dbReference type="PANTHER" id="PTHR13184">
    <property type="entry name" value="37S RIBOSOMAL PROTEIN S22"/>
    <property type="match status" value="1"/>
</dbReference>
<dbReference type="EMBL" id="JAHYIQ010000026">
    <property type="protein sequence ID" value="KAK1121563.1"/>
    <property type="molecule type" value="Genomic_DNA"/>
</dbReference>
<evidence type="ECO:0008006" key="10">
    <source>
        <dbReference type="Google" id="ProtNLM"/>
    </source>
</evidence>
<keyword evidence="5" id="KW-0411">Iron-sulfur</keyword>
<gene>
    <name evidence="8" type="ORF">K0M31_010359</name>
</gene>
<dbReference type="Proteomes" id="UP001177670">
    <property type="component" value="Unassembled WGS sequence"/>
</dbReference>
<organism evidence="8 9">
    <name type="scientific">Melipona bicolor</name>
    <dbReference type="NCBI Taxonomy" id="60889"/>
    <lineage>
        <taxon>Eukaryota</taxon>
        <taxon>Metazoa</taxon>
        <taxon>Ecdysozoa</taxon>
        <taxon>Arthropoda</taxon>
        <taxon>Hexapoda</taxon>
        <taxon>Insecta</taxon>
        <taxon>Pterygota</taxon>
        <taxon>Neoptera</taxon>
        <taxon>Endopterygota</taxon>
        <taxon>Hymenoptera</taxon>
        <taxon>Apocrita</taxon>
        <taxon>Aculeata</taxon>
        <taxon>Apoidea</taxon>
        <taxon>Anthophila</taxon>
        <taxon>Apidae</taxon>
        <taxon>Melipona</taxon>
    </lineage>
</organism>
<dbReference type="Gene3D" id="3.40.50.150">
    <property type="entry name" value="Vaccinia Virus protein VP39"/>
    <property type="match status" value="1"/>
</dbReference>
<accession>A0AA40FME9</accession>
<dbReference type="Pfam" id="PF09243">
    <property type="entry name" value="Rsm22"/>
    <property type="match status" value="1"/>
</dbReference>
<dbReference type="SUPFAM" id="SSF53335">
    <property type="entry name" value="S-adenosyl-L-methionine-dependent methyltransferases"/>
    <property type="match status" value="1"/>
</dbReference>
<dbReference type="GO" id="GO:0005763">
    <property type="term" value="C:mitochondrial small ribosomal subunit"/>
    <property type="evidence" value="ECO:0007669"/>
    <property type="project" value="TreeGrafter"/>
</dbReference>
<evidence type="ECO:0000256" key="4">
    <source>
        <dbReference type="ARBA" id="ARBA00023004"/>
    </source>
</evidence>
<comment type="subcellular location">
    <subcellularLocation>
        <location evidence="1">Mitochondrion</location>
    </subcellularLocation>
</comment>
<comment type="function">
    <text evidence="7">Mitochondrial ribosome (mitoribosome) assembly factor. Binds at the interface of the head and body domains of the mitochondrial small ribosomal subunit (mt-SSU), occluding the mRNA channel and preventing compaction of the head domain towards the body. Probable inactive methyltransferase: retains the characteristic folding and ability to bind S-adenosyl-L-methionine, but it probably lost its methyltransferase activity.</text>
</comment>
<dbReference type="PANTHER" id="PTHR13184:SF5">
    <property type="entry name" value="METHYLTRANSFERASE-LIKE PROTEIN 17, MITOCHONDRIAL"/>
    <property type="match status" value="1"/>
</dbReference>
<dbReference type="GO" id="GO:0051536">
    <property type="term" value="F:iron-sulfur cluster binding"/>
    <property type="evidence" value="ECO:0007669"/>
    <property type="project" value="UniProtKB-KW"/>
</dbReference>
<name>A0AA40FME9_9HYME</name>
<keyword evidence="3" id="KW-0809">Transit peptide</keyword>
<sequence>MSTVKLTFSRYKQMRLYSTKEKMKVINDVNELLSNKNIKHKEHPGIMKPRLVDQPSWLQKTVLKVLHEKNISPKVIYNCSRRLGNYLHHRYPPPEKEDIRFKMEEVKKKLYGNETPNLNNNLIFENSNAQRLLKCLVYNWAPIQYDTYTSLAYLTNRSMPEYSALYKVFNEIVNRDKNFTPQTLFDFGSGTGTVMWAASQFWVDTIKEYYCVDISKDMNELSEYLIKRTVPEIKQKYVFYRQFFPASPIPTYDIVVSAYSLLELPSQISRLETILKLWQKTEQYLIIIEQGTNAGFRVINEARDFILYSKKARNAHVFSPCPHDKTCPIHIKSNYPCNFEIAYLTLPISEKSKYKRESYSYVVLKKGKRPENDLKWPRIVREVLKRSRHCICRMCTSSGKLEEQIFTTWKNGKNTYRCARNSELGDRLPFEIEEVQEKNKAMEQQEIKEGEEFK</sequence>
<dbReference type="InterPro" id="IPR052571">
    <property type="entry name" value="Mt_RNA_Methyltransferase"/>
</dbReference>
<keyword evidence="6" id="KW-0496">Mitochondrion</keyword>
<evidence type="ECO:0000256" key="7">
    <source>
        <dbReference type="ARBA" id="ARBA00045681"/>
    </source>
</evidence>
<keyword evidence="9" id="KW-1185">Reference proteome</keyword>
<dbReference type="AlphaFoldDB" id="A0AA40FME9"/>
<protein>
    <recommendedName>
        <fullName evidence="10">Methyltransferase-like protein 17, mitochondrial</fullName>
    </recommendedName>
</protein>